<accession>A0ABQ7VEF1</accession>
<dbReference type="SUPFAM" id="SSF50978">
    <property type="entry name" value="WD40 repeat-like"/>
    <property type="match status" value="1"/>
</dbReference>
<evidence type="ECO:0000256" key="2">
    <source>
        <dbReference type="ARBA" id="ARBA00022491"/>
    </source>
</evidence>
<evidence type="ECO:0000256" key="4">
    <source>
        <dbReference type="ARBA" id="ARBA00022737"/>
    </source>
</evidence>
<name>A0ABQ7VEF1_SOLTU</name>
<dbReference type="Pfam" id="PF02170">
    <property type="entry name" value="PAZ"/>
    <property type="match status" value="1"/>
</dbReference>
<evidence type="ECO:0000259" key="8">
    <source>
        <dbReference type="PROSITE" id="PS50821"/>
    </source>
</evidence>
<comment type="caution">
    <text evidence="10">The sequence shown here is derived from an EMBL/GenBank/DDBJ whole genome shotgun (WGS) entry which is preliminary data.</text>
</comment>
<dbReference type="InterPro" id="IPR003165">
    <property type="entry name" value="Piwi"/>
</dbReference>
<evidence type="ECO:0000256" key="5">
    <source>
        <dbReference type="ARBA" id="ARBA00023274"/>
    </source>
</evidence>
<dbReference type="InterPro" id="IPR036322">
    <property type="entry name" value="WD40_repeat_dom_sf"/>
</dbReference>
<protein>
    <submittedName>
        <fullName evidence="10">Uncharacterized protein</fullName>
    </submittedName>
</protein>
<dbReference type="Gene3D" id="2.170.260.10">
    <property type="entry name" value="paz domain"/>
    <property type="match status" value="1"/>
</dbReference>
<dbReference type="InterPro" id="IPR001680">
    <property type="entry name" value="WD40_rpt"/>
</dbReference>
<dbReference type="Proteomes" id="UP000826656">
    <property type="component" value="Unassembled WGS sequence"/>
</dbReference>
<feature type="coiled-coil region" evidence="7">
    <location>
        <begin position="864"/>
        <end position="947"/>
    </location>
</feature>
<dbReference type="InterPro" id="IPR012337">
    <property type="entry name" value="RNaseH-like_sf"/>
</dbReference>
<dbReference type="InterPro" id="IPR014811">
    <property type="entry name" value="ArgoL1"/>
</dbReference>
<dbReference type="CDD" id="cd00200">
    <property type="entry name" value="WD40"/>
    <property type="match status" value="1"/>
</dbReference>
<keyword evidence="5" id="KW-0687">Ribonucleoprotein</keyword>
<dbReference type="InterPro" id="IPR032474">
    <property type="entry name" value="Argonaute_N"/>
</dbReference>
<dbReference type="Pfam" id="PF08699">
    <property type="entry name" value="ArgoL1"/>
    <property type="match status" value="1"/>
</dbReference>
<dbReference type="PROSITE" id="PS50082">
    <property type="entry name" value="WD_REPEATS_2"/>
    <property type="match status" value="4"/>
</dbReference>
<feature type="repeat" description="WD" evidence="6">
    <location>
        <begin position="1215"/>
        <end position="1247"/>
    </location>
</feature>
<dbReference type="Pfam" id="PF02171">
    <property type="entry name" value="Piwi"/>
    <property type="match status" value="1"/>
</dbReference>
<comment type="similarity">
    <text evidence="1">Belongs to the argonaute family. Ago subfamily.</text>
</comment>
<keyword evidence="7" id="KW-0175">Coiled coil</keyword>
<keyword evidence="3 6" id="KW-0853">WD repeat</keyword>
<dbReference type="Gene3D" id="3.40.50.2300">
    <property type="match status" value="1"/>
</dbReference>
<keyword evidence="4" id="KW-0677">Repeat</keyword>
<dbReference type="SUPFAM" id="SSF53098">
    <property type="entry name" value="Ribonuclease H-like"/>
    <property type="match status" value="1"/>
</dbReference>
<feature type="repeat" description="WD" evidence="6">
    <location>
        <begin position="1094"/>
        <end position="1126"/>
    </location>
</feature>
<dbReference type="SMART" id="SM01163">
    <property type="entry name" value="DUF1785"/>
    <property type="match status" value="1"/>
</dbReference>
<dbReference type="SMART" id="SM00320">
    <property type="entry name" value="WD40"/>
    <property type="match status" value="5"/>
</dbReference>
<evidence type="ECO:0000256" key="1">
    <source>
        <dbReference type="ARBA" id="ARBA00008201"/>
    </source>
</evidence>
<proteinExistence type="inferred from homology"/>
<feature type="repeat" description="WD" evidence="6">
    <location>
        <begin position="1186"/>
        <end position="1214"/>
    </location>
</feature>
<reference evidence="10 11" key="1">
    <citation type="journal article" date="2021" name="bioRxiv">
        <title>Chromosome-scale and haplotype-resolved genome assembly of a tetraploid potato cultivar.</title>
        <authorList>
            <person name="Sun H."/>
            <person name="Jiao W.-B."/>
            <person name="Krause K."/>
            <person name="Campoy J.A."/>
            <person name="Goel M."/>
            <person name="Folz-Donahue K."/>
            <person name="Kukat C."/>
            <person name="Huettel B."/>
            <person name="Schneeberger K."/>
        </authorList>
    </citation>
    <scope>NUCLEOTIDE SEQUENCE [LARGE SCALE GENOMIC DNA]</scope>
    <source>
        <strain evidence="10">SolTubOtavaFocal</strain>
        <tissue evidence="10">Leaves</tissue>
    </source>
</reference>
<dbReference type="Pfam" id="PF16486">
    <property type="entry name" value="ArgoN"/>
    <property type="match status" value="1"/>
</dbReference>
<dbReference type="InterPro" id="IPR015943">
    <property type="entry name" value="WD40/YVTN_repeat-like_dom_sf"/>
</dbReference>
<gene>
    <name evidence="10" type="ORF">KY290_018520</name>
</gene>
<dbReference type="CDD" id="cd02846">
    <property type="entry name" value="PAZ_argonaute_like"/>
    <property type="match status" value="1"/>
</dbReference>
<dbReference type="SUPFAM" id="SSF101690">
    <property type="entry name" value="PAZ domain"/>
    <property type="match status" value="1"/>
</dbReference>
<dbReference type="SMART" id="SM00950">
    <property type="entry name" value="Piwi"/>
    <property type="match status" value="1"/>
</dbReference>
<keyword evidence="11" id="KW-1185">Reference proteome</keyword>
<feature type="repeat" description="WD" evidence="6">
    <location>
        <begin position="1043"/>
        <end position="1085"/>
    </location>
</feature>
<dbReference type="CDD" id="cd22887">
    <property type="entry name" value="Atg16_CCD"/>
    <property type="match status" value="1"/>
</dbReference>
<dbReference type="PROSITE" id="PS00678">
    <property type="entry name" value="WD_REPEATS_1"/>
    <property type="match status" value="2"/>
</dbReference>
<dbReference type="PROSITE" id="PS50821">
    <property type="entry name" value="PAZ"/>
    <property type="match status" value="1"/>
</dbReference>
<organism evidence="10 11">
    <name type="scientific">Solanum tuberosum</name>
    <name type="common">Potato</name>
    <dbReference type="NCBI Taxonomy" id="4113"/>
    <lineage>
        <taxon>Eukaryota</taxon>
        <taxon>Viridiplantae</taxon>
        <taxon>Streptophyta</taxon>
        <taxon>Embryophyta</taxon>
        <taxon>Tracheophyta</taxon>
        <taxon>Spermatophyta</taxon>
        <taxon>Magnoliopsida</taxon>
        <taxon>eudicotyledons</taxon>
        <taxon>Gunneridae</taxon>
        <taxon>Pentapetalae</taxon>
        <taxon>asterids</taxon>
        <taxon>lamiids</taxon>
        <taxon>Solanales</taxon>
        <taxon>Solanaceae</taxon>
        <taxon>Solanoideae</taxon>
        <taxon>Solaneae</taxon>
        <taxon>Solanum</taxon>
    </lineage>
</organism>
<dbReference type="InterPro" id="IPR019775">
    <property type="entry name" value="WD40_repeat_CS"/>
</dbReference>
<dbReference type="PROSITE" id="PS50294">
    <property type="entry name" value="WD_REPEATS_REGION"/>
    <property type="match status" value="2"/>
</dbReference>
<dbReference type="InterPro" id="IPR036085">
    <property type="entry name" value="PAZ_dom_sf"/>
</dbReference>
<dbReference type="Pfam" id="PF00400">
    <property type="entry name" value="WD40"/>
    <property type="match status" value="5"/>
</dbReference>
<sequence length="1247" mass="139528">MASKELFPHLPPPPKEIPSGVVPMKAAPGKGCGSVSERLMPNFNQMNRPRPGVKGKKIHLLTNYFRVGFQGGISQLYSYNVNVLYENGDPVTGSNLIRKVIHKLWEIYSSELGEQAFASDGQQSLFTTSLLPQKKLDFTVVLDAATSKRCKTDDNLSGDGDLSEGDQKRQKIISRFKTFRVQINFVSIIPFKTMPDGKHGVKSGNNEVLIALDTILQHSNAKRNCLLLRQSYFPNEMKNFMDLTGGVLGCRGFHSSFQSVQGGLYFNLDTSTTTLIQSGPLVNFLMANQNAETPFKIDWTKVASALNTLLDLLIKLLHSNREHKITGLSNRTCKEEKFLLQLRGSNNQNGNVQTVETTVYEYFVRRRGIELGYSSNLPCINVGSQRKAQFIPVELCSLVPLQRFKKELSLHQRSLLVNKSSQKPIELMKHLNEELKANDYNTDPMLRACGISINKSYTEVEGRVRSPPQILRVGNKENLASRFSRWSFNGKKFVDPKSIEFWAVVNFSTGHDIRAFCIEMAKLGAMRGMHIHPPSFVFEENTKHKKKPGSLGGLNSMLSAEVSQTIPLVSKVPTMILAMGVTHAPSSRSDLPSVAAVVGSRQWPMISYYRASTCIQPPKTETIHSLFRPVSDREDTGMIRELLMDFHASSGKRKPEQIIIFRQGLSESQFKHVISEMEEIIKACKFLDETWSPKFTLIVAQRRHHTKLFQANSSDNIPPGTVVDTKICHLLYNNNFYICAHAARVGTSRPIHYFVLLDEIGFSSDTVQELVHCLCYVSQRCTSAIYEVAPIRYARLASAQMLEIMKTEGRELPMAYEEVAIEAAKHALKALRKRHLVEEGAHAPALAALNRPFVLQGSEWKEKAENLEVELQQCYKARARLSELLVGEITESRASKSLVQEKETLITDLQNELNSARDECSRLTELLEEKSKALELIMSEHQDLKAQREAVTLRAEIKILVDRWRLQKMQDAERLNESNALYENMLDKFKTATISPVDGVVPQSEDAAEPYFESSIPSTCWKGSPPMMVDVPRFFLRRIRHFLTGHSNKVCAVDVSRSSSRYVVSAAYDRTIKVWDLQKGYCNNTIIFHSNCNSLSLSTDGLTLCSGHVDGNLRLWDVQTGMLLSEVAAHSQAVTSVSLSQYGNMILTSGRDNLHNLLDIHTLEICGTFGSNVNRLASHWSRSCISPNDGYITAGSVDGSVHIWSVSNGKMASTLKEHTSSVLCCSWSGLGNLLATSDKSGTICIWS</sequence>
<dbReference type="PRINTS" id="PR00320">
    <property type="entry name" value="GPROTEINBRPT"/>
</dbReference>
<feature type="domain" description="Piwi" evidence="9">
    <location>
        <begin position="551"/>
        <end position="806"/>
    </location>
</feature>
<dbReference type="InterPro" id="IPR036397">
    <property type="entry name" value="RNaseH_sf"/>
</dbReference>
<evidence type="ECO:0000313" key="10">
    <source>
        <dbReference type="EMBL" id="KAH0762447.1"/>
    </source>
</evidence>
<evidence type="ECO:0000259" key="9">
    <source>
        <dbReference type="PROSITE" id="PS50822"/>
    </source>
</evidence>
<dbReference type="Gene3D" id="2.130.10.10">
    <property type="entry name" value="YVTN repeat-like/Quinoprotein amine dehydrogenase"/>
    <property type="match status" value="2"/>
</dbReference>
<keyword evidence="2" id="KW-0678">Repressor</keyword>
<evidence type="ECO:0000256" key="6">
    <source>
        <dbReference type="PROSITE-ProRule" id="PRU00221"/>
    </source>
</evidence>
<dbReference type="InterPro" id="IPR003100">
    <property type="entry name" value="PAZ_dom"/>
</dbReference>
<evidence type="ECO:0000256" key="7">
    <source>
        <dbReference type="SAM" id="Coils"/>
    </source>
</evidence>
<dbReference type="InterPro" id="IPR020472">
    <property type="entry name" value="WD40_PAC1"/>
</dbReference>
<dbReference type="EMBL" id="JAIVGD010000013">
    <property type="protein sequence ID" value="KAH0762447.1"/>
    <property type="molecule type" value="Genomic_DNA"/>
</dbReference>
<dbReference type="Gene3D" id="3.30.420.10">
    <property type="entry name" value="Ribonuclease H-like superfamily/Ribonuclease H"/>
    <property type="match status" value="1"/>
</dbReference>
<dbReference type="PROSITE" id="PS50822">
    <property type="entry name" value="PIWI"/>
    <property type="match status" value="1"/>
</dbReference>
<feature type="domain" description="PAZ" evidence="8">
    <location>
        <begin position="280"/>
        <end position="400"/>
    </location>
</feature>
<dbReference type="PANTHER" id="PTHR22891">
    <property type="entry name" value="EUKARYOTIC TRANSLATION INITIATION FACTOR 2C"/>
    <property type="match status" value="1"/>
</dbReference>
<evidence type="ECO:0000256" key="3">
    <source>
        <dbReference type="ARBA" id="ARBA00022574"/>
    </source>
</evidence>
<evidence type="ECO:0000313" key="11">
    <source>
        <dbReference type="Proteomes" id="UP000826656"/>
    </source>
</evidence>